<accession>A0A286RHE0</accession>
<keyword evidence="4" id="KW-1185">Reference proteome</keyword>
<feature type="domain" description="AAA+ ATPase" evidence="2">
    <location>
        <begin position="42"/>
        <end position="192"/>
    </location>
</feature>
<dbReference type="OrthoDB" id="227226at2"/>
<organism evidence="3 4">
    <name type="scientific">Thermogutta terrifontis</name>
    <dbReference type="NCBI Taxonomy" id="1331910"/>
    <lineage>
        <taxon>Bacteria</taxon>
        <taxon>Pseudomonadati</taxon>
        <taxon>Planctomycetota</taxon>
        <taxon>Planctomycetia</taxon>
        <taxon>Pirellulales</taxon>
        <taxon>Thermoguttaceae</taxon>
        <taxon>Thermogutta</taxon>
    </lineage>
</organism>
<dbReference type="Gene3D" id="3.40.50.300">
    <property type="entry name" value="P-loop containing nucleotide triphosphate hydrolases"/>
    <property type="match status" value="1"/>
</dbReference>
<dbReference type="SUPFAM" id="SSF52540">
    <property type="entry name" value="P-loop containing nucleoside triphosphate hydrolases"/>
    <property type="match status" value="1"/>
</dbReference>
<evidence type="ECO:0000256" key="1">
    <source>
        <dbReference type="SAM" id="MobiDB-lite"/>
    </source>
</evidence>
<feature type="region of interest" description="Disordered" evidence="1">
    <location>
        <begin position="296"/>
        <end position="384"/>
    </location>
</feature>
<dbReference type="SMART" id="SM00382">
    <property type="entry name" value="AAA"/>
    <property type="match status" value="1"/>
</dbReference>
<gene>
    <name evidence="3" type="ORF">THTE_2771</name>
</gene>
<dbReference type="InterPro" id="IPR003593">
    <property type="entry name" value="AAA+_ATPase"/>
</dbReference>
<dbReference type="KEGG" id="ttf:THTE_2771"/>
<protein>
    <submittedName>
        <fullName evidence="3">General secretion pathway protein A</fullName>
    </submittedName>
</protein>
<name>A0A286RHE0_9BACT</name>
<dbReference type="PANTHER" id="PTHR35894">
    <property type="entry name" value="GENERAL SECRETION PATHWAY PROTEIN A-RELATED"/>
    <property type="match status" value="1"/>
</dbReference>
<feature type="compositionally biased region" description="Polar residues" evidence="1">
    <location>
        <begin position="446"/>
        <end position="469"/>
    </location>
</feature>
<dbReference type="InterPro" id="IPR027417">
    <property type="entry name" value="P-loop_NTPase"/>
</dbReference>
<dbReference type="InterPro" id="IPR049945">
    <property type="entry name" value="AAA_22"/>
</dbReference>
<feature type="compositionally biased region" description="Basic and acidic residues" evidence="1">
    <location>
        <begin position="500"/>
        <end position="511"/>
    </location>
</feature>
<dbReference type="GO" id="GO:0016887">
    <property type="term" value="F:ATP hydrolysis activity"/>
    <property type="evidence" value="ECO:0007669"/>
    <property type="project" value="InterPro"/>
</dbReference>
<evidence type="ECO:0000313" key="4">
    <source>
        <dbReference type="Proteomes" id="UP000215086"/>
    </source>
</evidence>
<dbReference type="EMBL" id="CP018477">
    <property type="protein sequence ID" value="ASV75373.1"/>
    <property type="molecule type" value="Genomic_DNA"/>
</dbReference>
<reference evidence="3 4" key="1">
    <citation type="journal article" name="Front. Microbiol.">
        <title>Sugar Metabolism of the First Thermophilic Planctomycete Thermogutta terrifontis: Comparative Genomic and Transcriptomic Approaches.</title>
        <authorList>
            <person name="Elcheninov A.G."/>
            <person name="Menzel P."/>
            <person name="Gudbergsdottir S.R."/>
            <person name="Slesarev A.I."/>
            <person name="Kadnikov V.V."/>
            <person name="Krogh A."/>
            <person name="Bonch-Osmolovskaya E.A."/>
            <person name="Peng X."/>
            <person name="Kublanov I.V."/>
        </authorList>
    </citation>
    <scope>NUCLEOTIDE SEQUENCE [LARGE SCALE GENOMIC DNA]</scope>
    <source>
        <strain evidence="3 4">R1</strain>
    </source>
</reference>
<proteinExistence type="predicted"/>
<feature type="compositionally biased region" description="Basic and acidic residues" evidence="1">
    <location>
        <begin position="316"/>
        <end position="326"/>
    </location>
</feature>
<dbReference type="CDD" id="cd00009">
    <property type="entry name" value="AAA"/>
    <property type="match status" value="1"/>
</dbReference>
<feature type="region of interest" description="Disordered" evidence="1">
    <location>
        <begin position="443"/>
        <end position="469"/>
    </location>
</feature>
<evidence type="ECO:0000259" key="2">
    <source>
        <dbReference type="SMART" id="SM00382"/>
    </source>
</evidence>
<evidence type="ECO:0000313" key="3">
    <source>
        <dbReference type="EMBL" id="ASV75373.1"/>
    </source>
</evidence>
<sequence length="632" mass="69106">MYEQFFGFKQRPFPASCHPRYYIPLEAMEAAREKLVRTVLRAEGAGLVIGPTGTGKSMLLHVIAQQLQSRCEVVLLAHGRFPNVRALLQAILCELRQPFRGMDEGELRLNLVEYLRSLPSSRPLALLVDEADTLSFRLLEEIRTLLNVMSGEDPAVRLVLAGGTGLEERLTAPKLQVLSQRIAARCYVDALNRSETFFYIEQHIKRAGKSPSEIFPEKTCEAVYHATGGVLRLINQVCDHALILAFADGLKTVTPELVQEAWSDLQQFPIPWDPVPRSGGASGVVEFGSWSDIGGESHRDLTADLTGGGSSIPAEPAEHQGWRDRPGQSLAGPHGELDGLPSAQESGEPFEVPTDVLTGGSTSNDALGGVPNQEPPEGLKDRPDPVARIDDVVATVSELENEMSPQTVRTPEVELVFYDWGDPFEEKFSQEIRVTPRMPTAYRSDFTPQTVSPRQTGHSEWEPSSGSSTIRQMDAALVDSAEITELASRPELHVAQADEAPGRAEKPEAQEPRCPTATGIASSSIELHDSPGEDAPTESLRREELGEPTHPGSGADGKHEEIGSLRLMSSTVEPKGEQRSESPSVVGSDGSPDTKALSPMEAEELVRDRTEMTTPHVRRRFKSLFSQLRNAQ</sequence>
<feature type="region of interest" description="Disordered" evidence="1">
    <location>
        <begin position="499"/>
        <end position="618"/>
    </location>
</feature>
<dbReference type="Pfam" id="PF13401">
    <property type="entry name" value="AAA_22"/>
    <property type="match status" value="1"/>
</dbReference>
<dbReference type="AlphaFoldDB" id="A0A286RHE0"/>
<dbReference type="Proteomes" id="UP000215086">
    <property type="component" value="Chromosome"/>
</dbReference>
<dbReference type="InterPro" id="IPR052026">
    <property type="entry name" value="ExeA_AAA_ATPase_DNA-bind"/>
</dbReference>
<dbReference type="PANTHER" id="PTHR35894:SF1">
    <property type="entry name" value="PHOSPHORIBULOKINASE _ URIDINE KINASE FAMILY"/>
    <property type="match status" value="1"/>
</dbReference>
<dbReference type="RefSeq" id="WP_095415455.1">
    <property type="nucleotide sequence ID" value="NZ_CP018477.1"/>
</dbReference>